<protein>
    <submittedName>
        <fullName evidence="1">dUTP diphosphatase</fullName>
    </submittedName>
</protein>
<dbReference type="Gene3D" id="1.10.4010.10">
    <property type="entry name" value="Type II deoxyuridine triphosphatase"/>
    <property type="match status" value="1"/>
</dbReference>
<dbReference type="Proteomes" id="UP000623681">
    <property type="component" value="Unassembled WGS sequence"/>
</dbReference>
<organism evidence="1 2">
    <name type="scientific">Clostridium paridis</name>
    <dbReference type="NCBI Taxonomy" id="2803863"/>
    <lineage>
        <taxon>Bacteria</taxon>
        <taxon>Bacillati</taxon>
        <taxon>Bacillota</taxon>
        <taxon>Clostridia</taxon>
        <taxon>Eubacteriales</taxon>
        <taxon>Clostridiaceae</taxon>
        <taxon>Clostridium</taxon>
    </lineage>
</organism>
<gene>
    <name evidence="1" type="ORF">JK634_01780</name>
</gene>
<dbReference type="SUPFAM" id="SSF101386">
    <property type="entry name" value="all-alpha NTP pyrophosphatases"/>
    <property type="match status" value="1"/>
</dbReference>
<dbReference type="RefSeq" id="WP_202765912.1">
    <property type="nucleotide sequence ID" value="NZ_JAESWA010000010.1"/>
</dbReference>
<keyword evidence="2" id="KW-1185">Reference proteome</keyword>
<accession>A0A937FAG7</accession>
<reference evidence="1" key="1">
    <citation type="submission" date="2021-01" db="EMBL/GenBank/DDBJ databases">
        <title>Genome public.</title>
        <authorList>
            <person name="Liu C."/>
            <person name="Sun Q."/>
        </authorList>
    </citation>
    <scope>NUCLEOTIDE SEQUENCE</scope>
    <source>
        <strain evidence="1">YIM B02565</strain>
    </source>
</reference>
<name>A0A937FAG7_9CLOT</name>
<dbReference type="AlphaFoldDB" id="A0A937FAG7"/>
<evidence type="ECO:0000313" key="2">
    <source>
        <dbReference type="Proteomes" id="UP000623681"/>
    </source>
</evidence>
<dbReference type="EMBL" id="JAESWA010000010">
    <property type="protein sequence ID" value="MBL4930530.1"/>
    <property type="molecule type" value="Genomic_DNA"/>
</dbReference>
<dbReference type="InterPro" id="IPR014871">
    <property type="entry name" value="dUTPase/dCTP_pyrophosphatase"/>
</dbReference>
<dbReference type="PIRSF" id="PIRSF030140">
    <property type="entry name" value="UCP030140"/>
    <property type="match status" value="1"/>
</dbReference>
<sequence>MNLQKFFNAQEEANNKLIINEKLSDYQLTARRFLALHTKISELANETKCFKFWKDSQEELISRENVMVKYIKCLSCILNIGLDKKYSDLVDIEIRPNDYCLSDQFLNILIDLNDLIISPSQDHYKTLIEDFVSIGISLGYSEKIIEDMFFSDIYSLSR</sequence>
<evidence type="ECO:0000313" key="1">
    <source>
        <dbReference type="EMBL" id="MBL4930530.1"/>
    </source>
</evidence>
<proteinExistence type="predicted"/>
<comment type="caution">
    <text evidence="1">The sequence shown here is derived from an EMBL/GenBank/DDBJ whole genome shotgun (WGS) entry which is preliminary data.</text>
</comment>
<dbReference type="Pfam" id="PF08761">
    <property type="entry name" value="dUTPase_2"/>
    <property type="match status" value="1"/>
</dbReference>
<dbReference type="InterPro" id="IPR016947">
    <property type="entry name" value="UCP030140"/>
</dbReference>